<proteinExistence type="predicted"/>
<protein>
    <submittedName>
        <fullName evidence="2">Uncharacterized protein</fullName>
    </submittedName>
</protein>
<gene>
    <name evidence="2" type="ORF">COCON_G00146080</name>
</gene>
<evidence type="ECO:0000313" key="2">
    <source>
        <dbReference type="EMBL" id="KAJ8265509.1"/>
    </source>
</evidence>
<dbReference type="Proteomes" id="UP001152803">
    <property type="component" value="Unassembled WGS sequence"/>
</dbReference>
<dbReference type="AlphaFoldDB" id="A0A9Q1DC93"/>
<name>A0A9Q1DC93_CONCO</name>
<sequence>MARRLVPPRAVPAPRLTDTWPFPPRCGLEASRSPKFGSVKMSTRSRGGLLKPGQTLRLTRQAGRGVTGCPAQTAALRFDSLRPTASSSGRCRSCVMAHSVFIKMGVSGSIQLISLQPCGSPMSPFHHYPTRQRTPTPGHGTTSHL</sequence>
<keyword evidence="3" id="KW-1185">Reference proteome</keyword>
<comment type="caution">
    <text evidence="2">The sequence shown here is derived from an EMBL/GenBank/DDBJ whole genome shotgun (WGS) entry which is preliminary data.</text>
</comment>
<accession>A0A9Q1DC93</accession>
<organism evidence="2 3">
    <name type="scientific">Conger conger</name>
    <name type="common">Conger eel</name>
    <name type="synonym">Muraena conger</name>
    <dbReference type="NCBI Taxonomy" id="82655"/>
    <lineage>
        <taxon>Eukaryota</taxon>
        <taxon>Metazoa</taxon>
        <taxon>Chordata</taxon>
        <taxon>Craniata</taxon>
        <taxon>Vertebrata</taxon>
        <taxon>Euteleostomi</taxon>
        <taxon>Actinopterygii</taxon>
        <taxon>Neopterygii</taxon>
        <taxon>Teleostei</taxon>
        <taxon>Anguilliformes</taxon>
        <taxon>Congridae</taxon>
        <taxon>Conger</taxon>
    </lineage>
</organism>
<feature type="compositionally biased region" description="Polar residues" evidence="1">
    <location>
        <begin position="131"/>
        <end position="145"/>
    </location>
</feature>
<reference evidence="2" key="1">
    <citation type="journal article" date="2023" name="Science">
        <title>Genome structures resolve the early diversification of teleost fishes.</title>
        <authorList>
            <person name="Parey E."/>
            <person name="Louis A."/>
            <person name="Montfort J."/>
            <person name="Bouchez O."/>
            <person name="Roques C."/>
            <person name="Iampietro C."/>
            <person name="Lluch J."/>
            <person name="Castinel A."/>
            <person name="Donnadieu C."/>
            <person name="Desvignes T."/>
            <person name="Floi Bucao C."/>
            <person name="Jouanno E."/>
            <person name="Wen M."/>
            <person name="Mejri S."/>
            <person name="Dirks R."/>
            <person name="Jansen H."/>
            <person name="Henkel C."/>
            <person name="Chen W.J."/>
            <person name="Zahm M."/>
            <person name="Cabau C."/>
            <person name="Klopp C."/>
            <person name="Thompson A.W."/>
            <person name="Robinson-Rechavi M."/>
            <person name="Braasch I."/>
            <person name="Lecointre G."/>
            <person name="Bobe J."/>
            <person name="Postlethwait J.H."/>
            <person name="Berthelot C."/>
            <person name="Roest Crollius H."/>
            <person name="Guiguen Y."/>
        </authorList>
    </citation>
    <scope>NUCLEOTIDE SEQUENCE</scope>
    <source>
        <strain evidence="2">Concon-B</strain>
    </source>
</reference>
<evidence type="ECO:0000256" key="1">
    <source>
        <dbReference type="SAM" id="MobiDB-lite"/>
    </source>
</evidence>
<feature type="region of interest" description="Disordered" evidence="1">
    <location>
        <begin position="124"/>
        <end position="145"/>
    </location>
</feature>
<dbReference type="EMBL" id="JAFJMO010000010">
    <property type="protein sequence ID" value="KAJ8265509.1"/>
    <property type="molecule type" value="Genomic_DNA"/>
</dbReference>
<evidence type="ECO:0000313" key="3">
    <source>
        <dbReference type="Proteomes" id="UP001152803"/>
    </source>
</evidence>